<evidence type="ECO:0000313" key="9">
    <source>
        <dbReference type="Proteomes" id="UP001596020"/>
    </source>
</evidence>
<dbReference type="InterPro" id="IPR036388">
    <property type="entry name" value="WH-like_DNA-bd_sf"/>
</dbReference>
<evidence type="ECO:0000313" key="8">
    <source>
        <dbReference type="EMBL" id="MFC4665439.1"/>
    </source>
</evidence>
<keyword evidence="2" id="KW-0805">Transcription regulation</keyword>
<dbReference type="Proteomes" id="UP001596020">
    <property type="component" value="Unassembled WGS sequence"/>
</dbReference>
<comment type="caution">
    <text evidence="8">The sequence shown here is derived from an EMBL/GenBank/DDBJ whole genome shotgun (WGS) entry which is preliminary data.</text>
</comment>
<comment type="similarity">
    <text evidence="1">Belongs to the sigma-70 factor family. ECF subfamily.</text>
</comment>
<dbReference type="InterPro" id="IPR039425">
    <property type="entry name" value="RNA_pol_sigma-70-like"/>
</dbReference>
<accession>A0ABV9K672</accession>
<dbReference type="Gene3D" id="1.10.1740.10">
    <property type="match status" value="1"/>
</dbReference>
<proteinExistence type="inferred from homology"/>
<dbReference type="CDD" id="cd06171">
    <property type="entry name" value="Sigma70_r4"/>
    <property type="match status" value="1"/>
</dbReference>
<evidence type="ECO:0000256" key="5">
    <source>
        <dbReference type="ARBA" id="ARBA00023163"/>
    </source>
</evidence>
<keyword evidence="4" id="KW-0238">DNA-binding</keyword>
<keyword evidence="3" id="KW-0731">Sigma factor</keyword>
<keyword evidence="5" id="KW-0804">Transcription</keyword>
<evidence type="ECO:0000256" key="2">
    <source>
        <dbReference type="ARBA" id="ARBA00023015"/>
    </source>
</evidence>
<keyword evidence="9" id="KW-1185">Reference proteome</keyword>
<feature type="domain" description="RNA polymerase sigma factor 70 region 4 type 2" evidence="7">
    <location>
        <begin position="103"/>
        <end position="155"/>
    </location>
</feature>
<dbReference type="InterPro" id="IPR007627">
    <property type="entry name" value="RNA_pol_sigma70_r2"/>
</dbReference>
<dbReference type="PANTHER" id="PTHR43133:SF8">
    <property type="entry name" value="RNA POLYMERASE SIGMA FACTOR HI_1459-RELATED"/>
    <property type="match status" value="1"/>
</dbReference>
<dbReference type="EMBL" id="JBHSGO010000039">
    <property type="protein sequence ID" value="MFC4665439.1"/>
    <property type="molecule type" value="Genomic_DNA"/>
</dbReference>
<reference evidence="9" key="1">
    <citation type="journal article" date="2019" name="Int. J. Syst. Evol. Microbiol.">
        <title>The Global Catalogue of Microorganisms (GCM) 10K type strain sequencing project: providing services to taxonomists for standard genome sequencing and annotation.</title>
        <authorList>
            <consortium name="The Broad Institute Genomics Platform"/>
            <consortium name="The Broad Institute Genome Sequencing Center for Infectious Disease"/>
            <person name="Wu L."/>
            <person name="Ma J."/>
        </authorList>
    </citation>
    <scope>NUCLEOTIDE SEQUENCE [LARGE SCALE GENOMIC DNA]</scope>
    <source>
        <strain evidence="9">CGMCC 4.7357</strain>
    </source>
</reference>
<evidence type="ECO:0000259" key="6">
    <source>
        <dbReference type="Pfam" id="PF04542"/>
    </source>
</evidence>
<dbReference type="SUPFAM" id="SSF88946">
    <property type="entry name" value="Sigma2 domain of RNA polymerase sigma factors"/>
    <property type="match status" value="1"/>
</dbReference>
<dbReference type="PANTHER" id="PTHR43133">
    <property type="entry name" value="RNA POLYMERASE ECF-TYPE SIGMA FACTO"/>
    <property type="match status" value="1"/>
</dbReference>
<organism evidence="8 9">
    <name type="scientific">Falsiporphyromonas endometrii</name>
    <dbReference type="NCBI Taxonomy" id="1387297"/>
    <lineage>
        <taxon>Bacteria</taxon>
        <taxon>Pseudomonadati</taxon>
        <taxon>Bacteroidota</taxon>
        <taxon>Bacteroidia</taxon>
        <taxon>Bacteroidales</taxon>
        <taxon>Porphyromonadaceae</taxon>
        <taxon>Falsiporphyromonas</taxon>
    </lineage>
</organism>
<dbReference type="InterPro" id="IPR013325">
    <property type="entry name" value="RNA_pol_sigma_r2"/>
</dbReference>
<gene>
    <name evidence="8" type="ORF">ACFO3G_02245</name>
</gene>
<dbReference type="Pfam" id="PF04542">
    <property type="entry name" value="Sigma70_r2"/>
    <property type="match status" value="1"/>
</dbReference>
<evidence type="ECO:0000256" key="3">
    <source>
        <dbReference type="ARBA" id="ARBA00023082"/>
    </source>
</evidence>
<dbReference type="RefSeq" id="WP_380077565.1">
    <property type="nucleotide sequence ID" value="NZ_JBHSGO010000039.1"/>
</dbReference>
<sequence length="166" mass="19228">MTDETFIKEVVPLSPKLKRVAVGYLHDEETASDLVQEVLLMLWINRVKLVKYRSIEALAVTITKHRSIDVLRKHKNDCSLDYAGFELSEETTDRAIERSELSHQIQQAIEKLPRLQRLCFYMKEVEGYESDEIAQILGVDASAVYNHLSRARKRLRELLISLSRSK</sequence>
<feature type="domain" description="RNA polymerase sigma-70 region 2" evidence="6">
    <location>
        <begin position="14"/>
        <end position="75"/>
    </location>
</feature>
<dbReference type="InterPro" id="IPR013249">
    <property type="entry name" value="RNA_pol_sigma70_r4_t2"/>
</dbReference>
<dbReference type="Pfam" id="PF08281">
    <property type="entry name" value="Sigma70_r4_2"/>
    <property type="match status" value="1"/>
</dbReference>
<evidence type="ECO:0000259" key="7">
    <source>
        <dbReference type="Pfam" id="PF08281"/>
    </source>
</evidence>
<evidence type="ECO:0000256" key="1">
    <source>
        <dbReference type="ARBA" id="ARBA00010641"/>
    </source>
</evidence>
<evidence type="ECO:0000256" key="4">
    <source>
        <dbReference type="ARBA" id="ARBA00023125"/>
    </source>
</evidence>
<dbReference type="InterPro" id="IPR013324">
    <property type="entry name" value="RNA_pol_sigma_r3/r4-like"/>
</dbReference>
<dbReference type="Gene3D" id="1.10.10.10">
    <property type="entry name" value="Winged helix-like DNA-binding domain superfamily/Winged helix DNA-binding domain"/>
    <property type="match status" value="1"/>
</dbReference>
<dbReference type="InterPro" id="IPR014284">
    <property type="entry name" value="RNA_pol_sigma-70_dom"/>
</dbReference>
<protein>
    <submittedName>
        <fullName evidence="8">RNA polymerase sigma factor</fullName>
    </submittedName>
</protein>
<name>A0ABV9K672_9PORP</name>
<dbReference type="NCBIfam" id="TIGR02937">
    <property type="entry name" value="sigma70-ECF"/>
    <property type="match status" value="1"/>
</dbReference>
<dbReference type="SUPFAM" id="SSF88659">
    <property type="entry name" value="Sigma3 and sigma4 domains of RNA polymerase sigma factors"/>
    <property type="match status" value="1"/>
</dbReference>